<dbReference type="Pfam" id="PF13470">
    <property type="entry name" value="PIN_3"/>
    <property type="match status" value="1"/>
</dbReference>
<feature type="domain" description="PIN" evidence="1">
    <location>
        <begin position="1"/>
        <end position="113"/>
    </location>
</feature>
<dbReference type="PANTHER" id="PTHR34610:SF3">
    <property type="entry name" value="SSL7007 PROTEIN"/>
    <property type="match status" value="1"/>
</dbReference>
<dbReference type="InterPro" id="IPR029060">
    <property type="entry name" value="PIN-like_dom_sf"/>
</dbReference>
<dbReference type="EMBL" id="LATL02000277">
    <property type="protein sequence ID" value="KKD38532.1"/>
    <property type="molecule type" value="Genomic_DNA"/>
</dbReference>
<dbReference type="GO" id="GO:0003677">
    <property type="term" value="F:DNA binding"/>
    <property type="evidence" value="ECO:0007669"/>
    <property type="project" value="UniProtKB-KW"/>
</dbReference>
<organism evidence="2 3">
    <name type="scientific">Limnoraphis robusta CS-951</name>
    <dbReference type="NCBI Taxonomy" id="1637645"/>
    <lineage>
        <taxon>Bacteria</taxon>
        <taxon>Bacillati</taxon>
        <taxon>Cyanobacteriota</taxon>
        <taxon>Cyanophyceae</taxon>
        <taxon>Oscillatoriophycideae</taxon>
        <taxon>Oscillatoriales</taxon>
        <taxon>Sirenicapillariaceae</taxon>
        <taxon>Limnoraphis</taxon>
    </lineage>
</organism>
<dbReference type="OrthoDB" id="9802272at2"/>
<dbReference type="AlphaFoldDB" id="A0A0F5YIR4"/>
<evidence type="ECO:0000313" key="3">
    <source>
        <dbReference type="Proteomes" id="UP000033607"/>
    </source>
</evidence>
<name>A0A0F5YIR4_9CYAN</name>
<reference evidence="2 3" key="1">
    <citation type="submission" date="2015-06" db="EMBL/GenBank/DDBJ databases">
        <title>Draft genome assembly of filamentous brackish cyanobacterium Limnoraphis robusta strain CS-951.</title>
        <authorList>
            <person name="Willis A."/>
            <person name="Parks M."/>
            <person name="Burford M.A."/>
        </authorList>
    </citation>
    <scope>NUCLEOTIDE SEQUENCE [LARGE SCALE GENOMIC DNA]</scope>
    <source>
        <strain evidence="2 3">CS-951</strain>
    </source>
</reference>
<proteinExistence type="predicted"/>
<dbReference type="RefSeq" id="WP_046278070.1">
    <property type="nucleotide sequence ID" value="NZ_LATL02000277.1"/>
</dbReference>
<dbReference type="Gene3D" id="3.40.50.1010">
    <property type="entry name" value="5'-nuclease"/>
    <property type="match status" value="1"/>
</dbReference>
<dbReference type="SMART" id="SM00670">
    <property type="entry name" value="PINc"/>
    <property type="match status" value="1"/>
</dbReference>
<dbReference type="InterPro" id="IPR002850">
    <property type="entry name" value="PIN_toxin-like"/>
</dbReference>
<dbReference type="InterPro" id="IPR002716">
    <property type="entry name" value="PIN_dom"/>
</dbReference>
<evidence type="ECO:0000313" key="2">
    <source>
        <dbReference type="EMBL" id="KKD38532.1"/>
    </source>
</evidence>
<gene>
    <name evidence="2" type="ORF">WN50_08335</name>
</gene>
<protein>
    <submittedName>
        <fullName evidence="2">DNA-binding protein</fullName>
    </submittedName>
</protein>
<dbReference type="Proteomes" id="UP000033607">
    <property type="component" value="Unassembled WGS sequence"/>
</dbReference>
<keyword evidence="2" id="KW-0238">DNA-binding</keyword>
<dbReference type="PANTHER" id="PTHR34610">
    <property type="entry name" value="SSL7007 PROTEIN"/>
    <property type="match status" value="1"/>
</dbReference>
<dbReference type="SUPFAM" id="SSF88723">
    <property type="entry name" value="PIN domain-like"/>
    <property type="match status" value="1"/>
</dbReference>
<evidence type="ECO:0000259" key="1">
    <source>
        <dbReference type="SMART" id="SM00670"/>
    </source>
</evidence>
<dbReference type="NCBIfam" id="TIGR00305">
    <property type="entry name" value="putative toxin-antitoxin system toxin component, PIN family"/>
    <property type="match status" value="1"/>
</dbReference>
<accession>A0A0F5YIR4</accession>
<dbReference type="PATRIC" id="fig|1637645.4.peg.5494"/>
<comment type="caution">
    <text evidence="2">The sequence shown here is derived from an EMBL/GenBank/DDBJ whole genome shotgun (WGS) entry which is preliminary data.</text>
</comment>
<sequence length="138" mass="15674">MKVVIDTNILVSAAISGRKPEAVINWILNQPDFEWMVSEEIVAEYREVLNRPKLKLTEVQKEKWLNLIRRSTTLIDVSIEVDFPRDQKDAKFIACAIAANADFLITGDRDFTEIQSLGNTLIISVSVFAELMLIKPIL</sequence>